<evidence type="ECO:0000256" key="4">
    <source>
        <dbReference type="ARBA" id="ARBA00023125"/>
    </source>
</evidence>
<feature type="DNA-binding region" description="Homeobox" evidence="7">
    <location>
        <begin position="10"/>
        <end position="69"/>
    </location>
</feature>
<evidence type="ECO:0000256" key="2">
    <source>
        <dbReference type="ARBA" id="ARBA00006503"/>
    </source>
</evidence>
<dbReference type="SUPFAM" id="SSF46689">
    <property type="entry name" value="Homeodomain-like"/>
    <property type="match status" value="1"/>
</dbReference>
<dbReference type="Proteomes" id="UP000009022">
    <property type="component" value="Unassembled WGS sequence"/>
</dbReference>
<keyword evidence="11" id="KW-1185">Reference proteome</keyword>
<dbReference type="InterPro" id="IPR009057">
    <property type="entry name" value="Homeodomain-like_sf"/>
</dbReference>
<evidence type="ECO:0000256" key="1">
    <source>
        <dbReference type="ARBA" id="ARBA00004123"/>
    </source>
</evidence>
<dbReference type="HOGENOM" id="CLU_049543_12_1_1"/>
<dbReference type="Gene3D" id="1.10.10.60">
    <property type="entry name" value="Homeodomain-like"/>
    <property type="match status" value="1"/>
</dbReference>
<dbReference type="PhylomeDB" id="B3S4Q1"/>
<dbReference type="Pfam" id="PF00046">
    <property type="entry name" value="Homeodomain"/>
    <property type="match status" value="1"/>
</dbReference>
<dbReference type="GO" id="GO:0000981">
    <property type="term" value="F:DNA-binding transcription factor activity, RNA polymerase II-specific"/>
    <property type="evidence" value="ECO:0007669"/>
    <property type="project" value="InterPro"/>
</dbReference>
<comment type="subcellular location">
    <subcellularLocation>
        <location evidence="1 7 8">Nucleus</location>
    </subcellularLocation>
</comment>
<evidence type="ECO:0000313" key="10">
    <source>
        <dbReference type="EMBL" id="EDV22123.1"/>
    </source>
</evidence>
<feature type="non-terminal residue" evidence="10">
    <location>
        <position position="70"/>
    </location>
</feature>
<accession>B3S4Q1</accession>
<dbReference type="SMART" id="SM00389">
    <property type="entry name" value="HOX"/>
    <property type="match status" value="1"/>
</dbReference>
<dbReference type="PROSITE" id="PS00027">
    <property type="entry name" value="HOMEOBOX_1"/>
    <property type="match status" value="1"/>
</dbReference>
<dbReference type="RefSeq" id="XP_002115278.1">
    <property type="nucleotide sequence ID" value="XM_002115242.1"/>
</dbReference>
<evidence type="ECO:0000256" key="6">
    <source>
        <dbReference type="ARBA" id="ARBA00023242"/>
    </source>
</evidence>
<feature type="non-terminal residue" evidence="10">
    <location>
        <position position="1"/>
    </location>
</feature>
<dbReference type="CTD" id="6756623"/>
<evidence type="ECO:0000256" key="7">
    <source>
        <dbReference type="PROSITE-ProRule" id="PRU00108"/>
    </source>
</evidence>
<evidence type="ECO:0000256" key="3">
    <source>
        <dbReference type="ARBA" id="ARBA00022473"/>
    </source>
</evidence>
<name>B3S4Q1_TRIAD</name>
<dbReference type="FunFam" id="1.10.10.60:FF:000679">
    <property type="entry name" value="Homeobox protein aristaless"/>
    <property type="match status" value="1"/>
</dbReference>
<dbReference type="OrthoDB" id="6159439at2759"/>
<keyword evidence="6 7" id="KW-0539">Nucleus</keyword>
<dbReference type="PANTHER" id="PTHR45882:SF3">
    <property type="entry name" value="PITUITARY HOMEOBOX HOMOLOG PTX1"/>
    <property type="match status" value="1"/>
</dbReference>
<dbReference type="KEGG" id="tad:TRIADDRAFT_17913"/>
<gene>
    <name evidence="10" type="ORF">TRIADDRAFT_17913</name>
</gene>
<reference evidence="10 11" key="1">
    <citation type="journal article" date="2008" name="Nature">
        <title>The Trichoplax genome and the nature of placozoans.</title>
        <authorList>
            <person name="Srivastava M."/>
            <person name="Begovic E."/>
            <person name="Chapman J."/>
            <person name="Putnam N.H."/>
            <person name="Hellsten U."/>
            <person name="Kawashima T."/>
            <person name="Kuo A."/>
            <person name="Mitros T."/>
            <person name="Salamov A."/>
            <person name="Carpenter M.L."/>
            <person name="Signorovitch A.Y."/>
            <person name="Moreno M.A."/>
            <person name="Kamm K."/>
            <person name="Grimwood J."/>
            <person name="Schmutz J."/>
            <person name="Shapiro H."/>
            <person name="Grigoriev I.V."/>
            <person name="Buss L.W."/>
            <person name="Schierwater B."/>
            <person name="Dellaporta S.L."/>
            <person name="Rokhsar D.S."/>
        </authorList>
    </citation>
    <scope>NUCLEOTIDE SEQUENCE [LARGE SCALE GENOMIC DNA]</scope>
    <source>
        <strain evidence="10 11">Grell-BS-1999</strain>
    </source>
</reference>
<comment type="similarity">
    <text evidence="2">Belongs to the paired homeobox family. Bicoid subfamily.</text>
</comment>
<evidence type="ECO:0000259" key="9">
    <source>
        <dbReference type="PROSITE" id="PS50071"/>
    </source>
</evidence>
<dbReference type="GO" id="GO:0003677">
    <property type="term" value="F:DNA binding"/>
    <property type="evidence" value="ECO:0007669"/>
    <property type="project" value="UniProtKB-UniRule"/>
</dbReference>
<evidence type="ECO:0000256" key="8">
    <source>
        <dbReference type="RuleBase" id="RU000682"/>
    </source>
</evidence>
<evidence type="ECO:0000256" key="5">
    <source>
        <dbReference type="ARBA" id="ARBA00023155"/>
    </source>
</evidence>
<sequence length="70" mass="8896">DEDEGQKRRPRRQRTHFTSYQLQELEAAFARNRYPDMTTREEIAMWINLNESRVRVWFKNRRAKWRKRER</sequence>
<dbReference type="STRING" id="10228.B3S4Q1"/>
<dbReference type="eggNOG" id="KOG0486">
    <property type="taxonomic scope" value="Eukaryota"/>
</dbReference>
<dbReference type="PANTHER" id="PTHR45882">
    <property type="entry name" value="PITUITARY HOMEOBOX HOMOLOG PTX1"/>
    <property type="match status" value="1"/>
</dbReference>
<keyword evidence="5 7" id="KW-0371">Homeobox</keyword>
<keyword evidence="3" id="KW-0217">Developmental protein</keyword>
<dbReference type="OMA" id="EIAMWIN"/>
<evidence type="ECO:0000313" key="11">
    <source>
        <dbReference type="Proteomes" id="UP000009022"/>
    </source>
</evidence>
<organism evidence="10 11">
    <name type="scientific">Trichoplax adhaerens</name>
    <name type="common">Trichoplax reptans</name>
    <dbReference type="NCBI Taxonomy" id="10228"/>
    <lineage>
        <taxon>Eukaryota</taxon>
        <taxon>Metazoa</taxon>
        <taxon>Placozoa</taxon>
        <taxon>Uniplacotomia</taxon>
        <taxon>Trichoplacea</taxon>
        <taxon>Trichoplacidae</taxon>
        <taxon>Trichoplax</taxon>
    </lineage>
</organism>
<proteinExistence type="inferred from homology"/>
<dbReference type="PRINTS" id="PR00024">
    <property type="entry name" value="HOMEOBOX"/>
</dbReference>
<dbReference type="PROSITE" id="PS50071">
    <property type="entry name" value="HOMEOBOX_2"/>
    <property type="match status" value="1"/>
</dbReference>
<dbReference type="InterPro" id="IPR001356">
    <property type="entry name" value="HD"/>
</dbReference>
<protein>
    <recommendedName>
        <fullName evidence="9">Homeobox domain-containing protein</fullName>
    </recommendedName>
</protein>
<dbReference type="EMBL" id="DS985250">
    <property type="protein sequence ID" value="EDV22123.1"/>
    <property type="molecule type" value="Genomic_DNA"/>
</dbReference>
<dbReference type="InParanoid" id="B3S4Q1"/>
<dbReference type="GO" id="GO:0005634">
    <property type="term" value="C:nucleus"/>
    <property type="evidence" value="ECO:0007669"/>
    <property type="project" value="UniProtKB-SubCell"/>
</dbReference>
<feature type="domain" description="Homeobox" evidence="9">
    <location>
        <begin position="8"/>
        <end position="68"/>
    </location>
</feature>
<dbReference type="CDD" id="cd00086">
    <property type="entry name" value="homeodomain"/>
    <property type="match status" value="1"/>
</dbReference>
<dbReference type="AlphaFoldDB" id="B3S4Q1"/>
<dbReference type="InterPro" id="IPR020479">
    <property type="entry name" value="HD_metazoa"/>
</dbReference>
<dbReference type="InterPro" id="IPR017970">
    <property type="entry name" value="Homeobox_CS"/>
</dbReference>
<keyword evidence="4 7" id="KW-0238">DNA-binding</keyword>
<dbReference type="GeneID" id="6756623"/>